<dbReference type="GO" id="GO:0003743">
    <property type="term" value="F:translation initiation factor activity"/>
    <property type="evidence" value="ECO:0007669"/>
    <property type="project" value="UniProtKB-KW"/>
</dbReference>
<evidence type="ECO:0000256" key="3">
    <source>
        <dbReference type="ARBA" id="ARBA00022741"/>
    </source>
</evidence>
<gene>
    <name evidence="8" type="ORF">TCMB3V08_LOCUS7188</name>
</gene>
<dbReference type="NCBIfam" id="TIGR00231">
    <property type="entry name" value="small_GTP"/>
    <property type="match status" value="1"/>
</dbReference>
<feature type="compositionally biased region" description="Basic and acidic residues" evidence="6">
    <location>
        <begin position="296"/>
        <end position="309"/>
    </location>
</feature>
<dbReference type="PROSITE" id="PS51722">
    <property type="entry name" value="G_TR_2"/>
    <property type="match status" value="1"/>
</dbReference>
<dbReference type="GO" id="GO:0005525">
    <property type="term" value="F:GTP binding"/>
    <property type="evidence" value="ECO:0007669"/>
    <property type="project" value="UniProtKB-KW"/>
</dbReference>
<reference evidence="8" key="1">
    <citation type="submission" date="2020-11" db="EMBL/GenBank/DDBJ databases">
        <authorList>
            <person name="Tran Van P."/>
        </authorList>
    </citation>
    <scope>NUCLEOTIDE SEQUENCE</scope>
</reference>
<dbReference type="Gene3D" id="3.40.50.300">
    <property type="entry name" value="P-loop containing nucleotide triphosphate hydrolases"/>
    <property type="match status" value="1"/>
</dbReference>
<dbReference type="SUPFAM" id="SSF52540">
    <property type="entry name" value="P-loop containing nucleoside triphosphate hydrolases"/>
    <property type="match status" value="1"/>
</dbReference>
<feature type="region of interest" description="Disordered" evidence="6">
    <location>
        <begin position="289"/>
        <end position="309"/>
    </location>
</feature>
<evidence type="ECO:0000256" key="4">
    <source>
        <dbReference type="ARBA" id="ARBA00022917"/>
    </source>
</evidence>
<keyword evidence="3" id="KW-0547">Nucleotide-binding</keyword>
<accession>A0A7R9J8S9</accession>
<dbReference type="CDD" id="cd01887">
    <property type="entry name" value="IF2_eIF5B"/>
    <property type="match status" value="1"/>
</dbReference>
<comment type="similarity">
    <text evidence="1">Belongs to the TRAFAC class translation factor GTPase superfamily. Classic translation factor GTPase family. IF-2 subfamily.</text>
</comment>
<dbReference type="AlphaFoldDB" id="A0A7R9J8S9"/>
<keyword evidence="5" id="KW-0342">GTP-binding</keyword>
<dbReference type="Pfam" id="PF00009">
    <property type="entry name" value="GTP_EFTU"/>
    <property type="match status" value="1"/>
</dbReference>
<dbReference type="GO" id="GO:0003924">
    <property type="term" value="F:GTPase activity"/>
    <property type="evidence" value="ECO:0007669"/>
    <property type="project" value="InterPro"/>
</dbReference>
<evidence type="ECO:0000259" key="7">
    <source>
        <dbReference type="PROSITE" id="PS51722"/>
    </source>
</evidence>
<proteinExistence type="inferred from homology"/>
<dbReference type="PANTHER" id="PTHR43381">
    <property type="entry name" value="TRANSLATION INITIATION FACTOR IF-2-RELATED"/>
    <property type="match status" value="1"/>
</dbReference>
<organism evidence="8">
    <name type="scientific">Timema californicum</name>
    <name type="common">California timema</name>
    <name type="synonym">Walking stick</name>
    <dbReference type="NCBI Taxonomy" id="61474"/>
    <lineage>
        <taxon>Eukaryota</taxon>
        <taxon>Metazoa</taxon>
        <taxon>Ecdysozoa</taxon>
        <taxon>Arthropoda</taxon>
        <taxon>Hexapoda</taxon>
        <taxon>Insecta</taxon>
        <taxon>Pterygota</taxon>
        <taxon>Neoptera</taxon>
        <taxon>Polyneoptera</taxon>
        <taxon>Phasmatodea</taxon>
        <taxon>Timematodea</taxon>
        <taxon>Timematoidea</taxon>
        <taxon>Timematidae</taxon>
        <taxon>Timema</taxon>
    </lineage>
</organism>
<dbReference type="PANTHER" id="PTHR43381:SF20">
    <property type="entry name" value="TRANSLATION INITIATION FACTOR IF-2, MITOCHONDRIAL"/>
    <property type="match status" value="1"/>
</dbReference>
<dbReference type="InterPro" id="IPR027417">
    <property type="entry name" value="P-loop_NTPase"/>
</dbReference>
<dbReference type="EMBL" id="OE182465">
    <property type="protein sequence ID" value="CAD7574579.1"/>
    <property type="molecule type" value="Genomic_DNA"/>
</dbReference>
<dbReference type="GO" id="GO:0005737">
    <property type="term" value="C:cytoplasm"/>
    <property type="evidence" value="ECO:0007669"/>
    <property type="project" value="TreeGrafter"/>
</dbReference>
<sequence>MASLVLTDSFEKLPDEIMYPYAEPNDLQKHENHNRYTQLGSSNDLPVASSLVYCESSALGYVATEPSVLKGEIGVGGGQVVGLRGRRGKELEDSRIVTLGDVGAESGGLGVVVRIVENGSAGGVLLGHRCPLLSLLSVGLAGVAGVNHPVRSLVKRTTRWEGWGGKDEVPVLNHRVIYPPLLPGLVQWGKRGFPIGACKLERQCPSHGPLKRGVLFGTEYSGEIVTDGSQNMDCGAVEAVEGVCAAAHANHVFEAMVYVDNSIDYSKPESVIDNLQVIKDIVKKSGMKPRVVAPPDVRESDKSKDRDATSEKYISNETYWYVMQSLCMIGQMENQVVFTNNFRPLPDPSVLVKRSPVVTVMGHVDHGKTTLLDSLRNTAVVASEFGGITQHIGAFSVKLNSGDTMTFLDTPGHAAFTAMRARGADVTDIVVLVVAADDGVMEQTIESIRMAREANG</sequence>
<evidence type="ECO:0000256" key="5">
    <source>
        <dbReference type="ARBA" id="ARBA00023134"/>
    </source>
</evidence>
<keyword evidence="2" id="KW-0396">Initiation factor</keyword>
<evidence type="ECO:0000256" key="2">
    <source>
        <dbReference type="ARBA" id="ARBA00022540"/>
    </source>
</evidence>
<feature type="domain" description="Tr-type G" evidence="7">
    <location>
        <begin position="353"/>
        <end position="456"/>
    </location>
</feature>
<dbReference type="InterPro" id="IPR000795">
    <property type="entry name" value="T_Tr_GTP-bd_dom"/>
</dbReference>
<evidence type="ECO:0000256" key="6">
    <source>
        <dbReference type="SAM" id="MobiDB-lite"/>
    </source>
</evidence>
<evidence type="ECO:0000313" key="8">
    <source>
        <dbReference type="EMBL" id="CAD7574579.1"/>
    </source>
</evidence>
<dbReference type="InterPro" id="IPR015760">
    <property type="entry name" value="TIF_IF2"/>
</dbReference>
<keyword evidence="4" id="KW-0648">Protein biosynthesis</keyword>
<name>A0A7R9J8S9_TIMCA</name>
<evidence type="ECO:0000256" key="1">
    <source>
        <dbReference type="ARBA" id="ARBA00007733"/>
    </source>
</evidence>
<protein>
    <submittedName>
        <fullName evidence="8">(California timema) hypothetical protein</fullName>
    </submittedName>
</protein>
<dbReference type="InterPro" id="IPR005225">
    <property type="entry name" value="Small_GTP-bd"/>
</dbReference>